<feature type="compositionally biased region" description="Low complexity" evidence="1">
    <location>
        <begin position="483"/>
        <end position="495"/>
    </location>
</feature>
<feature type="region of interest" description="Disordered" evidence="1">
    <location>
        <begin position="101"/>
        <end position="184"/>
    </location>
</feature>
<dbReference type="Proteomes" id="UP001645859">
    <property type="component" value="Unassembled WGS sequence"/>
</dbReference>
<dbReference type="EMBL" id="QYAC01000006">
    <property type="protein sequence ID" value="MBL3680105.1"/>
    <property type="molecule type" value="Genomic_DNA"/>
</dbReference>
<feature type="compositionally biased region" description="Low complexity" evidence="1">
    <location>
        <begin position="430"/>
        <end position="452"/>
    </location>
</feature>
<protein>
    <submittedName>
        <fullName evidence="3">DUF222 domain-containing protein</fullName>
    </submittedName>
</protein>
<dbReference type="InterPro" id="IPR003870">
    <property type="entry name" value="DUF222"/>
</dbReference>
<feature type="compositionally biased region" description="Acidic residues" evidence="1">
    <location>
        <begin position="106"/>
        <end position="116"/>
    </location>
</feature>
<feature type="region of interest" description="Disordered" evidence="1">
    <location>
        <begin position="469"/>
        <end position="540"/>
    </location>
</feature>
<feature type="domain" description="HNH nuclease" evidence="2">
    <location>
        <begin position="644"/>
        <end position="696"/>
    </location>
</feature>
<accession>A0ABS1SI12</accession>
<dbReference type="InterPro" id="IPR003615">
    <property type="entry name" value="HNH_nuc"/>
</dbReference>
<feature type="compositionally biased region" description="Polar residues" evidence="1">
    <location>
        <begin position="775"/>
        <end position="787"/>
    </location>
</feature>
<feature type="compositionally biased region" description="Basic and acidic residues" evidence="1">
    <location>
        <begin position="709"/>
        <end position="728"/>
    </location>
</feature>
<proteinExistence type="predicted"/>
<keyword evidence="4" id="KW-1185">Reference proteome</keyword>
<evidence type="ECO:0000313" key="4">
    <source>
        <dbReference type="Proteomes" id="UP001645859"/>
    </source>
</evidence>
<dbReference type="Pfam" id="PF02720">
    <property type="entry name" value="DUF222"/>
    <property type="match status" value="1"/>
</dbReference>
<feature type="region of interest" description="Disordered" evidence="1">
    <location>
        <begin position="1"/>
        <end position="22"/>
    </location>
</feature>
<feature type="compositionally biased region" description="Polar residues" evidence="1">
    <location>
        <begin position="524"/>
        <end position="534"/>
    </location>
</feature>
<feature type="region of interest" description="Disordered" evidence="1">
    <location>
        <begin position="708"/>
        <end position="805"/>
    </location>
</feature>
<dbReference type="CDD" id="cd00085">
    <property type="entry name" value="HNHc"/>
    <property type="match status" value="1"/>
</dbReference>
<reference evidence="3 4" key="1">
    <citation type="submission" date="2018-09" db="EMBL/GenBank/DDBJ databases">
        <title>Comparative genomics of Leucobacter spp.</title>
        <authorList>
            <person name="Reis A.C."/>
            <person name="Kolvenbach B.A."/>
            <person name="Corvini P.F.X."/>
            <person name="Nunes O.C."/>
        </authorList>
    </citation>
    <scope>NUCLEOTIDE SEQUENCE [LARGE SCALE GENOMIC DNA]</scope>
    <source>
        <strain evidence="3 4">TAN 31504</strain>
    </source>
</reference>
<gene>
    <name evidence="3" type="ORF">D3230_12530</name>
</gene>
<comment type="caution">
    <text evidence="3">The sequence shown here is derived from an EMBL/GenBank/DDBJ whole genome shotgun (WGS) entry which is preliminary data.</text>
</comment>
<evidence type="ECO:0000313" key="3">
    <source>
        <dbReference type="EMBL" id="MBL3680105.1"/>
    </source>
</evidence>
<evidence type="ECO:0000256" key="1">
    <source>
        <dbReference type="SAM" id="MobiDB-lite"/>
    </source>
</evidence>
<feature type="compositionally biased region" description="Polar residues" evidence="1">
    <location>
        <begin position="420"/>
        <end position="429"/>
    </location>
</feature>
<organism evidence="3 4">
    <name type="scientific">Leucobacter chromiireducens subsp. solipictus</name>
    <dbReference type="NCBI Taxonomy" id="398235"/>
    <lineage>
        <taxon>Bacteria</taxon>
        <taxon>Bacillati</taxon>
        <taxon>Actinomycetota</taxon>
        <taxon>Actinomycetes</taxon>
        <taxon>Micrococcales</taxon>
        <taxon>Microbacteriaceae</taxon>
        <taxon>Leucobacter</taxon>
    </lineage>
</organism>
<dbReference type="SMART" id="SM00507">
    <property type="entry name" value="HNHc"/>
    <property type="match status" value="1"/>
</dbReference>
<dbReference type="Gene3D" id="1.10.30.50">
    <property type="match status" value="1"/>
</dbReference>
<feature type="compositionally biased region" description="Basic and acidic residues" evidence="1">
    <location>
        <begin position="375"/>
        <end position="386"/>
    </location>
</feature>
<feature type="compositionally biased region" description="Low complexity" evidence="1">
    <location>
        <begin position="133"/>
        <end position="156"/>
    </location>
</feature>
<feature type="compositionally biased region" description="Polar residues" evidence="1">
    <location>
        <begin position="496"/>
        <end position="506"/>
    </location>
</feature>
<evidence type="ECO:0000259" key="2">
    <source>
        <dbReference type="SMART" id="SM00507"/>
    </source>
</evidence>
<name>A0ABS1SI12_9MICO</name>
<sequence>MTFTGDTQHPEPLPEGGSGASFGSMVLPRIVRVDALLTSLEAWEREQRRRDAERLSILADLHEAALGADAGAESDTGEGTGSGAVGTGSSAAGIGTGVGAGAGADADADADADGSTDIDTGASVDPGASLDVDAPADTEAAASAGAGAGAKTTTEGTPDDANLPDTHPAGSTPDEPRAPIPCTGPAHALVVSPAFQGKNSELAFRSLRAMVAMACHTSEHVAARDLNLAHETRHTLPATHDALRAGTIALPHARIVVDEGAIFHTLTTPNPDTPDALTVEEQLVDIVRRRTLYEQDAIRYAEKETPNRFRPIARRLAAMYAQKTLAERHREALKRRHVRVVELDDGMAELRAVLPAEEAYEIYDRLTRLAKHVHDRPTEHAAERSTNHTGPGTRTGETGGDDTVNTGVPASTVDAGITAGTKSVQGTESTKIGKNTTGNITTTGTDAGGADSDAMDVTAVDVDAKHVEVLPRPGTSTEKIENGENSENTENGENTLGDTATNTNSDAEGIDSTAADLDTEDTGTHTPGTPSDATSDARSRDELRADILTDLLTGKHHDDYTGIHGRIQTITPGSLLGIPGIPLPDTTPMKGTVTAAPVAELIGYGPIDLDTAARIAGEAIRWEEIRVTLDGQVISTNTYSPTQAQRRYLAARDQHCRTPGCRVPAHRCDIDHTIDAAHGGPTRIDNLAHLCRNHHVMKHHTGWTLTQHDAGDMSWKDPTGRTYQDRPPSRVRFVPVIEPPNESTPGKPASGKAEPGKIPPGKAEPGKIPPGKSEPGNTEASNPTPASSREPAPGSNADAPDNQPF</sequence>
<feature type="region of interest" description="Disordered" evidence="1">
    <location>
        <begin position="373"/>
        <end position="452"/>
    </location>
</feature>